<dbReference type="Proteomes" id="UP001620597">
    <property type="component" value="Unassembled WGS sequence"/>
</dbReference>
<reference evidence="1 2" key="1">
    <citation type="submission" date="2024-03" db="EMBL/GenBank/DDBJ databases">
        <title>High-quality draft genome sequence of Oceanobacter sp. wDCs-4.</title>
        <authorList>
            <person name="Dong C."/>
        </authorList>
    </citation>
    <scope>NUCLEOTIDE SEQUENCE [LARGE SCALE GENOMIC DNA]</scope>
    <source>
        <strain evidence="2">wDCs-4</strain>
    </source>
</reference>
<dbReference type="PANTHER" id="PTHR43861">
    <property type="entry name" value="TRANS-ACONITATE 2-METHYLTRANSFERASE-RELATED"/>
    <property type="match status" value="1"/>
</dbReference>
<dbReference type="GO" id="GO:0032259">
    <property type="term" value="P:methylation"/>
    <property type="evidence" value="ECO:0007669"/>
    <property type="project" value="UniProtKB-KW"/>
</dbReference>
<dbReference type="InterPro" id="IPR029063">
    <property type="entry name" value="SAM-dependent_MTases_sf"/>
</dbReference>
<keyword evidence="2" id="KW-1185">Reference proteome</keyword>
<proteinExistence type="predicted"/>
<evidence type="ECO:0000313" key="1">
    <source>
        <dbReference type="EMBL" id="MFK4753723.1"/>
    </source>
</evidence>
<dbReference type="CDD" id="cd02440">
    <property type="entry name" value="AdoMet_MTases"/>
    <property type="match status" value="1"/>
</dbReference>
<gene>
    <name evidence="1" type="ORF">WG929_15010</name>
</gene>
<evidence type="ECO:0000313" key="2">
    <source>
        <dbReference type="Proteomes" id="UP001620597"/>
    </source>
</evidence>
<keyword evidence="1" id="KW-0489">Methyltransferase</keyword>
<dbReference type="Pfam" id="PF13489">
    <property type="entry name" value="Methyltransf_23"/>
    <property type="match status" value="1"/>
</dbReference>
<dbReference type="Gene3D" id="3.40.50.150">
    <property type="entry name" value="Vaccinia Virus protein VP39"/>
    <property type="match status" value="1"/>
</dbReference>
<dbReference type="RefSeq" id="WP_416206730.1">
    <property type="nucleotide sequence ID" value="NZ_JBBKTX010000019.1"/>
</dbReference>
<protein>
    <submittedName>
        <fullName evidence="1">Methyltransferase domain-containing protein</fullName>
    </submittedName>
</protein>
<sequence length="297" mass="32402">MNPLPMRDKRQVGQQFSRAARSYDQAATVQQWAQQQLLQRLQQHLPDGLYGHWLDIGCGTGAALEPLAAMGAQHITAIDMAAGMLEVAARRPLSAPGSSSQPLCSRTLLLADADQLPLAAGRRSDTTIDSTIDAAPDVNQQSPCGAISSLMLQWSEAPQQTLAEWYRVLAPGATLAIATLLPGTHREIAATWQQIDHFRHINRFASAEELSIALQQAGFDIQLQQQASYQEHYPDSLSLLQGLKAIGATNVNSGRRPGLAGRQLIRLFDQHYPKDANGQCPLSYQLCWILATKPDHG</sequence>
<dbReference type="EMBL" id="JBBKTX010000019">
    <property type="protein sequence ID" value="MFK4753723.1"/>
    <property type="molecule type" value="Genomic_DNA"/>
</dbReference>
<dbReference type="GO" id="GO:0008168">
    <property type="term" value="F:methyltransferase activity"/>
    <property type="evidence" value="ECO:0007669"/>
    <property type="project" value="UniProtKB-KW"/>
</dbReference>
<name>A0ABW8NL75_9GAMM</name>
<accession>A0ABW8NL75</accession>
<keyword evidence="1" id="KW-0808">Transferase</keyword>
<organism evidence="1 2">
    <name type="scientific">Oceanobacter antarcticus</name>
    <dbReference type="NCBI Taxonomy" id="3133425"/>
    <lineage>
        <taxon>Bacteria</taxon>
        <taxon>Pseudomonadati</taxon>
        <taxon>Pseudomonadota</taxon>
        <taxon>Gammaproteobacteria</taxon>
        <taxon>Oceanospirillales</taxon>
        <taxon>Oceanospirillaceae</taxon>
        <taxon>Oceanobacter</taxon>
    </lineage>
</organism>
<comment type="caution">
    <text evidence="1">The sequence shown here is derived from an EMBL/GenBank/DDBJ whole genome shotgun (WGS) entry which is preliminary data.</text>
</comment>
<dbReference type="PANTHER" id="PTHR43861:SF1">
    <property type="entry name" value="TRANS-ACONITATE 2-METHYLTRANSFERASE"/>
    <property type="match status" value="1"/>
</dbReference>
<dbReference type="SUPFAM" id="SSF53335">
    <property type="entry name" value="S-adenosyl-L-methionine-dependent methyltransferases"/>
    <property type="match status" value="1"/>
</dbReference>